<protein>
    <recommendedName>
        <fullName evidence="1">N-acetyltransferase domain-containing protein</fullName>
    </recommendedName>
</protein>
<accession>A0A0R1G158</accession>
<gene>
    <name evidence="2" type="ORF">FD43_GL000085</name>
</gene>
<dbReference type="Proteomes" id="UP000051794">
    <property type="component" value="Unassembled WGS sequence"/>
</dbReference>
<dbReference type="EMBL" id="AZCK01000001">
    <property type="protein sequence ID" value="KRK25138.1"/>
    <property type="molecule type" value="Genomic_DNA"/>
</dbReference>
<feature type="domain" description="N-acetyltransferase" evidence="1">
    <location>
        <begin position="1"/>
        <end position="160"/>
    </location>
</feature>
<dbReference type="InterPro" id="IPR016181">
    <property type="entry name" value="Acyl_CoA_acyltransferase"/>
</dbReference>
<reference evidence="2 3" key="1">
    <citation type="journal article" date="2015" name="Genome Announc.">
        <title>Expanding the biotechnology potential of lactobacilli through comparative genomics of 213 strains and associated genera.</title>
        <authorList>
            <person name="Sun Z."/>
            <person name="Harris H.M."/>
            <person name="McCann A."/>
            <person name="Guo C."/>
            <person name="Argimon S."/>
            <person name="Zhang W."/>
            <person name="Yang X."/>
            <person name="Jeffery I.B."/>
            <person name="Cooney J.C."/>
            <person name="Kagawa T.F."/>
            <person name="Liu W."/>
            <person name="Song Y."/>
            <person name="Salvetti E."/>
            <person name="Wrobel A."/>
            <person name="Rasinkangas P."/>
            <person name="Parkhill J."/>
            <person name="Rea M.C."/>
            <person name="O'Sullivan O."/>
            <person name="Ritari J."/>
            <person name="Douillard F.P."/>
            <person name="Paul Ross R."/>
            <person name="Yang R."/>
            <person name="Briner A.E."/>
            <person name="Felis G.E."/>
            <person name="de Vos W.M."/>
            <person name="Barrangou R."/>
            <person name="Klaenhammer T.R."/>
            <person name="Caufield P.W."/>
            <person name="Cui Y."/>
            <person name="Zhang H."/>
            <person name="O'Toole P.W."/>
        </authorList>
    </citation>
    <scope>NUCLEOTIDE SEQUENCE [LARGE SCALE GENOMIC DNA]</scope>
    <source>
        <strain evidence="2 3">DSM 12361</strain>
    </source>
</reference>
<proteinExistence type="predicted"/>
<sequence>MRCAQPDDAAKLIELIAQLKQESDQYTIYPNIGKLSVDDQAQQIMLVNQTRSFIIGLAFLDDQPVGMIQVQELQDSGIGELGIAVLNQYSHQGIGGQLMDFVIDWATYDSNLSTLALVVKKTNEHAIHLYEKSGFTMVKKRVINALGSVLSTQEMQYNLKKISTQMDAYFFTLMNDLITSSSKFSC</sequence>
<dbReference type="GO" id="GO:0016747">
    <property type="term" value="F:acyltransferase activity, transferring groups other than amino-acyl groups"/>
    <property type="evidence" value="ECO:0007669"/>
    <property type="project" value="InterPro"/>
</dbReference>
<dbReference type="InterPro" id="IPR000182">
    <property type="entry name" value="GNAT_dom"/>
</dbReference>
<evidence type="ECO:0000313" key="3">
    <source>
        <dbReference type="Proteomes" id="UP000051794"/>
    </source>
</evidence>
<evidence type="ECO:0000259" key="1">
    <source>
        <dbReference type="PROSITE" id="PS51186"/>
    </source>
</evidence>
<evidence type="ECO:0000313" key="2">
    <source>
        <dbReference type="EMBL" id="KRK25138.1"/>
    </source>
</evidence>
<dbReference type="AlphaFoldDB" id="A0A0R1G158"/>
<dbReference type="PROSITE" id="PS51186">
    <property type="entry name" value="GNAT"/>
    <property type="match status" value="1"/>
</dbReference>
<dbReference type="CDD" id="cd04301">
    <property type="entry name" value="NAT_SF"/>
    <property type="match status" value="1"/>
</dbReference>
<name>A0A0R1G158_9LACO</name>
<dbReference type="SUPFAM" id="SSF55729">
    <property type="entry name" value="Acyl-CoA N-acyltransferases (Nat)"/>
    <property type="match status" value="1"/>
</dbReference>
<dbReference type="Pfam" id="PF00583">
    <property type="entry name" value="Acetyltransf_1"/>
    <property type="match status" value="1"/>
</dbReference>
<dbReference type="PANTHER" id="PTHR43415">
    <property type="entry name" value="SPERMIDINE N(1)-ACETYLTRANSFERASE"/>
    <property type="match status" value="1"/>
</dbReference>
<dbReference type="PANTHER" id="PTHR43415:SF3">
    <property type="entry name" value="GNAT-FAMILY ACETYLTRANSFERASE"/>
    <property type="match status" value="1"/>
</dbReference>
<organism evidence="2 3">
    <name type="scientific">Apilactobacillus kunkeei DSM 12361 = ATCC 700308</name>
    <dbReference type="NCBI Taxonomy" id="1423768"/>
    <lineage>
        <taxon>Bacteria</taxon>
        <taxon>Bacillati</taxon>
        <taxon>Bacillota</taxon>
        <taxon>Bacilli</taxon>
        <taxon>Lactobacillales</taxon>
        <taxon>Lactobacillaceae</taxon>
        <taxon>Apilactobacillus</taxon>
    </lineage>
</organism>
<dbReference type="Gene3D" id="3.40.630.30">
    <property type="match status" value="1"/>
</dbReference>
<comment type="caution">
    <text evidence="2">The sequence shown here is derived from an EMBL/GenBank/DDBJ whole genome shotgun (WGS) entry which is preliminary data.</text>
</comment>